<accession>A2DPT6</accession>
<dbReference type="RefSeq" id="XP_001329667.1">
    <property type="nucleotide sequence ID" value="XM_001329632.1"/>
</dbReference>
<organism evidence="3 4">
    <name type="scientific">Trichomonas vaginalis (strain ATCC PRA-98 / G3)</name>
    <dbReference type="NCBI Taxonomy" id="412133"/>
    <lineage>
        <taxon>Eukaryota</taxon>
        <taxon>Metamonada</taxon>
        <taxon>Parabasalia</taxon>
        <taxon>Trichomonadida</taxon>
        <taxon>Trichomonadidae</taxon>
        <taxon>Trichomonas</taxon>
    </lineage>
</organism>
<name>A2DPT6_TRIV3</name>
<evidence type="ECO:0000256" key="1">
    <source>
        <dbReference type="ARBA" id="ARBA00022837"/>
    </source>
</evidence>
<dbReference type="Proteomes" id="UP000001542">
    <property type="component" value="Unassembled WGS sequence"/>
</dbReference>
<dbReference type="GO" id="GO:0005509">
    <property type="term" value="F:calcium ion binding"/>
    <property type="evidence" value="ECO:0007669"/>
    <property type="project" value="InterPro"/>
</dbReference>
<dbReference type="VEuPathDB" id="TrichDB:TVAG_453600"/>
<dbReference type="SMR" id="A2DPT6"/>
<dbReference type="eggNOG" id="KOG2562">
    <property type="taxonomic scope" value="Eukaryota"/>
</dbReference>
<protein>
    <submittedName>
        <fullName evidence="3">EF hand family protein</fullName>
    </submittedName>
</protein>
<dbReference type="AlphaFoldDB" id="A2DPT6"/>
<dbReference type="GO" id="GO:0019888">
    <property type="term" value="F:protein phosphatase regulator activity"/>
    <property type="evidence" value="ECO:0000318"/>
    <property type="project" value="GO_Central"/>
</dbReference>
<dbReference type="PANTHER" id="PTHR14095:SF0">
    <property type="entry name" value="MIP22305P"/>
    <property type="match status" value="1"/>
</dbReference>
<dbReference type="Gene3D" id="1.10.238.10">
    <property type="entry name" value="EF-hand"/>
    <property type="match status" value="1"/>
</dbReference>
<feature type="domain" description="EF-hand" evidence="2">
    <location>
        <begin position="317"/>
        <end position="352"/>
    </location>
</feature>
<dbReference type="SUPFAM" id="SSF47473">
    <property type="entry name" value="EF-hand"/>
    <property type="match status" value="1"/>
</dbReference>
<evidence type="ECO:0000313" key="4">
    <source>
        <dbReference type="Proteomes" id="UP000001542"/>
    </source>
</evidence>
<dbReference type="InterPro" id="IPR018247">
    <property type="entry name" value="EF_Hand_1_Ca_BS"/>
</dbReference>
<dbReference type="OrthoDB" id="5586at2759"/>
<dbReference type="EMBL" id="DS113229">
    <property type="protein sequence ID" value="EAY17532.1"/>
    <property type="molecule type" value="Genomic_DNA"/>
</dbReference>
<dbReference type="GO" id="GO:0000159">
    <property type="term" value="C:protein phosphatase type 2A complex"/>
    <property type="evidence" value="ECO:0000318"/>
    <property type="project" value="GO_Central"/>
</dbReference>
<dbReference type="PANTHER" id="PTHR14095">
    <property type="entry name" value="PHOSPHATASE 2A REGULATORY SUBUNIT-RELATED"/>
    <property type="match status" value="1"/>
</dbReference>
<keyword evidence="4" id="KW-1185">Reference proteome</keyword>
<reference evidence="3" key="2">
    <citation type="journal article" date="2007" name="Science">
        <title>Draft genome sequence of the sexually transmitted pathogen Trichomonas vaginalis.</title>
        <authorList>
            <person name="Carlton J.M."/>
            <person name="Hirt R.P."/>
            <person name="Silva J.C."/>
            <person name="Delcher A.L."/>
            <person name="Schatz M."/>
            <person name="Zhao Q."/>
            <person name="Wortman J.R."/>
            <person name="Bidwell S.L."/>
            <person name="Alsmark U.C.M."/>
            <person name="Besteiro S."/>
            <person name="Sicheritz-Ponten T."/>
            <person name="Noel C.J."/>
            <person name="Dacks J.B."/>
            <person name="Foster P.G."/>
            <person name="Simillion C."/>
            <person name="Van de Peer Y."/>
            <person name="Miranda-Saavedra D."/>
            <person name="Barton G.J."/>
            <person name="Westrop G.D."/>
            <person name="Mueller S."/>
            <person name="Dessi D."/>
            <person name="Fiori P.L."/>
            <person name="Ren Q."/>
            <person name="Paulsen I."/>
            <person name="Zhang H."/>
            <person name="Bastida-Corcuera F.D."/>
            <person name="Simoes-Barbosa A."/>
            <person name="Brown M.T."/>
            <person name="Hayes R.D."/>
            <person name="Mukherjee M."/>
            <person name="Okumura C.Y."/>
            <person name="Schneider R."/>
            <person name="Smith A.J."/>
            <person name="Vanacova S."/>
            <person name="Villalvazo M."/>
            <person name="Haas B.J."/>
            <person name="Pertea M."/>
            <person name="Feldblyum T.V."/>
            <person name="Utterback T.R."/>
            <person name="Shu C.L."/>
            <person name="Osoegawa K."/>
            <person name="de Jong P.J."/>
            <person name="Hrdy I."/>
            <person name="Horvathova L."/>
            <person name="Zubacova Z."/>
            <person name="Dolezal P."/>
            <person name="Malik S.B."/>
            <person name="Logsdon J.M. Jr."/>
            <person name="Henze K."/>
            <person name="Gupta A."/>
            <person name="Wang C.C."/>
            <person name="Dunne R.L."/>
            <person name="Upcroft J.A."/>
            <person name="Upcroft P."/>
            <person name="White O."/>
            <person name="Salzberg S.L."/>
            <person name="Tang P."/>
            <person name="Chiu C.-H."/>
            <person name="Lee Y.-S."/>
            <person name="Embley T.M."/>
            <person name="Coombs G.H."/>
            <person name="Mottram J.C."/>
            <person name="Tachezy J."/>
            <person name="Fraser-Liggett C.M."/>
            <person name="Johnson P.J."/>
        </authorList>
    </citation>
    <scope>NUCLEOTIDE SEQUENCE [LARGE SCALE GENOMIC DNA]</scope>
    <source>
        <strain evidence="3">G3</strain>
    </source>
</reference>
<gene>
    <name evidence="3" type="ORF">TVAG_453600</name>
</gene>
<dbReference type="InterPro" id="IPR002048">
    <property type="entry name" value="EF_hand_dom"/>
</dbReference>
<dbReference type="PROSITE" id="PS50222">
    <property type="entry name" value="EF_HAND_2"/>
    <property type="match status" value="1"/>
</dbReference>
<reference evidence="3" key="1">
    <citation type="submission" date="2006-10" db="EMBL/GenBank/DDBJ databases">
        <authorList>
            <person name="Amadeo P."/>
            <person name="Zhao Q."/>
            <person name="Wortman J."/>
            <person name="Fraser-Liggett C."/>
            <person name="Carlton J."/>
        </authorList>
    </citation>
    <scope>NUCLEOTIDE SEQUENCE</scope>
    <source>
        <strain evidence="3">G3</strain>
    </source>
</reference>
<dbReference type="InterPro" id="IPR011992">
    <property type="entry name" value="EF-hand-dom_pair"/>
</dbReference>
<dbReference type="KEGG" id="tva:4775546"/>
<proteinExistence type="predicted"/>
<dbReference type="InParanoid" id="A2DPT6"/>
<evidence type="ECO:0000313" key="3">
    <source>
        <dbReference type="EMBL" id="EAY17532.1"/>
    </source>
</evidence>
<dbReference type="PROSITE" id="PS00018">
    <property type="entry name" value="EF_HAND_1"/>
    <property type="match status" value="1"/>
</dbReference>
<dbReference type="STRING" id="5722.A2DPT6"/>
<sequence>MIKQRSSDADFQLWISSDDLSTDFAYLKAFLESKSTDYSKFMQLFLTPGKRYAEAKEIAKLSQKSANPFAKPLLTTNIHKSLAKLNGYPNEITSKQFAEIFKTCFFLPDFVSISLFALISKNTYKKKTKTIKFQDAINFMSDNFSNSTIDDLFFYILSENFSSKYCKTQCLLKIIYRYVTTSDKFASLDLENQGYRTKEAKINLLTDFAIYICSKIEIVFDPELHNRLERRNITLDLFLKALDNCAIFEHFIVIYTKFKELQAQPADFITFKEILNYDCQRIDSDIMKRCLRILSSTTDNIYFFTFVKFVTFLEDKASIGALNFWFRVCDSDEDGFISISEMEALYDAQIKKLKQIGYTADSFDIILPQLMDAVSVHSTKISRKDLRNCGRWVNFFNLLVDPKTYNEADFKDPLFSFKLNSSTVQTSLWDEYVQREISNYNN</sequence>
<dbReference type="VEuPathDB" id="TrichDB:TVAGG3_0551990"/>
<evidence type="ECO:0000259" key="2">
    <source>
        <dbReference type="PROSITE" id="PS50222"/>
    </source>
</evidence>
<keyword evidence="1" id="KW-0106">Calcium</keyword>